<dbReference type="InterPro" id="IPR003772">
    <property type="entry name" value="YceD"/>
</dbReference>
<proteinExistence type="predicted"/>
<dbReference type="RefSeq" id="WP_386075280.1">
    <property type="nucleotide sequence ID" value="NZ_JBHTJT010000030.1"/>
</dbReference>
<dbReference type="Proteomes" id="UP001597108">
    <property type="component" value="Unassembled WGS sequence"/>
</dbReference>
<comment type="caution">
    <text evidence="2">The sequence shown here is derived from an EMBL/GenBank/DDBJ whole genome shotgun (WGS) entry which is preliminary data.</text>
</comment>
<feature type="region of interest" description="Disordered" evidence="1">
    <location>
        <begin position="1"/>
        <end position="21"/>
    </location>
</feature>
<dbReference type="EMBL" id="JBHTJT010000030">
    <property type="protein sequence ID" value="MFD0980723.1"/>
    <property type="molecule type" value="Genomic_DNA"/>
</dbReference>
<reference evidence="3" key="1">
    <citation type="journal article" date="2019" name="Int. J. Syst. Evol. Microbiol.">
        <title>The Global Catalogue of Microorganisms (GCM) 10K type strain sequencing project: providing services to taxonomists for standard genome sequencing and annotation.</title>
        <authorList>
            <consortium name="The Broad Institute Genomics Platform"/>
            <consortium name="The Broad Institute Genome Sequencing Center for Infectious Disease"/>
            <person name="Wu L."/>
            <person name="Ma J."/>
        </authorList>
    </citation>
    <scope>NUCLEOTIDE SEQUENCE [LARGE SCALE GENOMIC DNA]</scope>
    <source>
        <strain evidence="3">CCUG 60524</strain>
    </source>
</reference>
<evidence type="ECO:0000313" key="3">
    <source>
        <dbReference type="Proteomes" id="UP001597108"/>
    </source>
</evidence>
<sequence>MTSTDAPSKLRLSRLPTTRPTPFKIVPDAEAMANLAGELDLIDLRKLRLEGQMFPDGPRDWRLEARLGATVVQPCSVTLTPVTTRIEAPVVRRYTANYSVSDEAEAEMPEDDSLEPLPEVLDLDAVLAEALALALPDFPRADGAELGDAVFAAPDTQPLRDEDVKPFAGLADLKKRLES</sequence>
<evidence type="ECO:0000256" key="1">
    <source>
        <dbReference type="SAM" id="MobiDB-lite"/>
    </source>
</evidence>
<evidence type="ECO:0000313" key="2">
    <source>
        <dbReference type="EMBL" id="MFD0980723.1"/>
    </source>
</evidence>
<protein>
    <submittedName>
        <fullName evidence="2">YceD family protein</fullName>
    </submittedName>
</protein>
<name>A0ABW3IRF7_9RHOB</name>
<organism evidence="2 3">
    <name type="scientific">Tropicimonas aquimaris</name>
    <dbReference type="NCBI Taxonomy" id="914152"/>
    <lineage>
        <taxon>Bacteria</taxon>
        <taxon>Pseudomonadati</taxon>
        <taxon>Pseudomonadota</taxon>
        <taxon>Alphaproteobacteria</taxon>
        <taxon>Rhodobacterales</taxon>
        <taxon>Roseobacteraceae</taxon>
        <taxon>Tropicimonas</taxon>
    </lineage>
</organism>
<keyword evidence="3" id="KW-1185">Reference proteome</keyword>
<dbReference type="Pfam" id="PF02620">
    <property type="entry name" value="YceD"/>
    <property type="match status" value="1"/>
</dbReference>
<accession>A0ABW3IRF7</accession>
<gene>
    <name evidence="2" type="ORF">ACFQ2S_13805</name>
</gene>